<proteinExistence type="predicted"/>
<feature type="domain" description="Kazal-like" evidence="2">
    <location>
        <begin position="73"/>
        <end position="109"/>
    </location>
</feature>
<dbReference type="PROSITE" id="PS51465">
    <property type="entry name" value="KAZAL_2"/>
    <property type="match status" value="1"/>
</dbReference>
<feature type="chain" id="PRO_5019817490" evidence="1">
    <location>
        <begin position="27"/>
        <end position="115"/>
    </location>
</feature>
<name>A0A495DP66_9PROT</name>
<comment type="caution">
    <text evidence="3">The sequence shown here is derived from an EMBL/GenBank/DDBJ whole genome shotgun (WGS) entry which is preliminary data.</text>
</comment>
<dbReference type="RefSeq" id="WP_121209720.1">
    <property type="nucleotide sequence ID" value="NZ_RBIM01000001.1"/>
</dbReference>
<dbReference type="InterPro" id="IPR002350">
    <property type="entry name" value="Kazal_dom"/>
</dbReference>
<organism evidence="3 4">
    <name type="scientific">Maricaulis maris</name>
    <dbReference type="NCBI Taxonomy" id="74318"/>
    <lineage>
        <taxon>Bacteria</taxon>
        <taxon>Pseudomonadati</taxon>
        <taxon>Pseudomonadota</taxon>
        <taxon>Alphaproteobacteria</taxon>
        <taxon>Maricaulales</taxon>
        <taxon>Maricaulaceae</taxon>
        <taxon>Maricaulis</taxon>
    </lineage>
</organism>
<gene>
    <name evidence="3" type="ORF">C7435_0249</name>
</gene>
<feature type="signal peptide" evidence="1">
    <location>
        <begin position="1"/>
        <end position="26"/>
    </location>
</feature>
<dbReference type="PROSITE" id="PS51257">
    <property type="entry name" value="PROKAR_LIPOPROTEIN"/>
    <property type="match status" value="1"/>
</dbReference>
<protein>
    <submittedName>
        <fullName evidence="3">Kazal-type serine protease inhibitor-like protein</fullName>
    </submittedName>
</protein>
<dbReference type="Gene3D" id="3.30.60.30">
    <property type="match status" value="1"/>
</dbReference>
<evidence type="ECO:0000256" key="1">
    <source>
        <dbReference type="SAM" id="SignalP"/>
    </source>
</evidence>
<keyword evidence="1" id="KW-0732">Signal</keyword>
<dbReference type="InterPro" id="IPR036058">
    <property type="entry name" value="Kazal_dom_sf"/>
</dbReference>
<dbReference type="Proteomes" id="UP000273675">
    <property type="component" value="Unassembled WGS sequence"/>
</dbReference>
<evidence type="ECO:0000313" key="4">
    <source>
        <dbReference type="Proteomes" id="UP000273675"/>
    </source>
</evidence>
<evidence type="ECO:0000313" key="3">
    <source>
        <dbReference type="EMBL" id="RKR03809.1"/>
    </source>
</evidence>
<dbReference type="EMBL" id="RBIM01000001">
    <property type="protein sequence ID" value="RKR03809.1"/>
    <property type="molecule type" value="Genomic_DNA"/>
</dbReference>
<dbReference type="GO" id="GO:0005615">
    <property type="term" value="C:extracellular space"/>
    <property type="evidence" value="ECO:0007669"/>
    <property type="project" value="TreeGrafter"/>
</dbReference>
<sequence length="115" mass="11660">MRMQFAAACFGGVLLMACSAPDSVSADQDLAALETPAEDTTAAETTVETPVETAMPADITTEADLSADAQAMCTQDYAPVCGANGETYGNACEAAADGVEVAATGECHADEETQD</sequence>
<reference evidence="3 4" key="1">
    <citation type="submission" date="2018-10" db="EMBL/GenBank/DDBJ databases">
        <title>Genomic Encyclopedia of Type Strains, Phase IV (KMG-IV): sequencing the most valuable type-strain genomes for metagenomic binning, comparative biology and taxonomic classification.</title>
        <authorList>
            <person name="Goeker M."/>
        </authorList>
    </citation>
    <scope>NUCLEOTIDE SEQUENCE [LARGE SCALE GENOMIC DNA]</scope>
    <source>
        <strain evidence="3 4">DSM 4734</strain>
    </source>
</reference>
<dbReference type="PANTHER" id="PTHR21131">
    <property type="entry name" value="SERINE-TYPE ENDOPEPTIDASE INHIBITOR"/>
    <property type="match status" value="1"/>
</dbReference>
<dbReference type="AlphaFoldDB" id="A0A495DP66"/>
<dbReference type="CDD" id="cd00104">
    <property type="entry name" value="KAZAL_FS"/>
    <property type="match status" value="1"/>
</dbReference>
<accession>A0A495DP66</accession>
<dbReference type="SMART" id="SM00280">
    <property type="entry name" value="KAZAL"/>
    <property type="match status" value="1"/>
</dbReference>
<dbReference type="InterPro" id="IPR053265">
    <property type="entry name" value="Serpin"/>
</dbReference>
<dbReference type="Pfam" id="PF00050">
    <property type="entry name" value="Kazal_1"/>
    <property type="match status" value="1"/>
</dbReference>
<dbReference type="SUPFAM" id="SSF100895">
    <property type="entry name" value="Kazal-type serine protease inhibitors"/>
    <property type="match status" value="1"/>
</dbReference>
<dbReference type="PANTHER" id="PTHR21131:SF0">
    <property type="entry name" value="GEO10195P1-RELATED"/>
    <property type="match status" value="1"/>
</dbReference>
<dbReference type="OrthoDB" id="9800302at2"/>
<evidence type="ECO:0000259" key="2">
    <source>
        <dbReference type="PROSITE" id="PS51465"/>
    </source>
</evidence>